<dbReference type="SUPFAM" id="SSF88723">
    <property type="entry name" value="PIN domain-like"/>
    <property type="match status" value="1"/>
</dbReference>
<reference evidence="2 3" key="1">
    <citation type="submission" date="2024-09" db="EMBL/GenBank/DDBJ databases">
        <title>Floridaenema gen nov. (Aerosakkonemataceae, Aerosakkonematales ord. nov., Cyanobacteria) from benthic tropical and subtropical fresh waters, with the description of four new species.</title>
        <authorList>
            <person name="Moretto J.A."/>
            <person name="Berthold D.E."/>
            <person name="Lefler F.W."/>
            <person name="Huang I.-S."/>
            <person name="Laughinghouse H. IV."/>
        </authorList>
    </citation>
    <scope>NUCLEOTIDE SEQUENCE [LARGE SCALE GENOMIC DNA]</scope>
    <source>
        <strain evidence="2 3">BLCC-F50</strain>
    </source>
</reference>
<organism evidence="2 3">
    <name type="scientific">Floridaenema flaviceps BLCC-F50</name>
    <dbReference type="NCBI Taxonomy" id="3153642"/>
    <lineage>
        <taxon>Bacteria</taxon>
        <taxon>Bacillati</taxon>
        <taxon>Cyanobacteriota</taxon>
        <taxon>Cyanophyceae</taxon>
        <taxon>Oscillatoriophycideae</taxon>
        <taxon>Aerosakkonematales</taxon>
        <taxon>Aerosakkonemataceae</taxon>
        <taxon>Floridanema</taxon>
        <taxon>Floridanema flaviceps</taxon>
    </lineage>
</organism>
<dbReference type="RefSeq" id="WP_413265526.1">
    <property type="nucleotide sequence ID" value="NZ_JBHFNR010000175.1"/>
</dbReference>
<evidence type="ECO:0000313" key="3">
    <source>
        <dbReference type="Proteomes" id="UP001576784"/>
    </source>
</evidence>
<comment type="caution">
    <text evidence="2">The sequence shown here is derived from an EMBL/GenBank/DDBJ whole genome shotgun (WGS) entry which is preliminary data.</text>
</comment>
<dbReference type="Pfam" id="PF13470">
    <property type="entry name" value="PIN_3"/>
    <property type="match status" value="1"/>
</dbReference>
<proteinExistence type="predicted"/>
<name>A0ABV4XXU8_9CYAN</name>
<dbReference type="InterPro" id="IPR029060">
    <property type="entry name" value="PIN-like_dom_sf"/>
</dbReference>
<dbReference type="Gene3D" id="3.40.50.1010">
    <property type="entry name" value="5'-nuclease"/>
    <property type="match status" value="1"/>
</dbReference>
<dbReference type="Proteomes" id="UP001576784">
    <property type="component" value="Unassembled WGS sequence"/>
</dbReference>
<keyword evidence="3" id="KW-1185">Reference proteome</keyword>
<protein>
    <submittedName>
        <fullName evidence="2">Type II toxin-antitoxin system VapC family toxin</fullName>
    </submittedName>
</protein>
<feature type="domain" description="PIN" evidence="1">
    <location>
        <begin position="5"/>
        <end position="69"/>
    </location>
</feature>
<evidence type="ECO:0000313" key="2">
    <source>
        <dbReference type="EMBL" id="MFB2895892.1"/>
    </source>
</evidence>
<dbReference type="EMBL" id="JBHFNR010000175">
    <property type="protein sequence ID" value="MFB2895892.1"/>
    <property type="molecule type" value="Genomic_DNA"/>
</dbReference>
<gene>
    <name evidence="2" type="ORF">ACE1CI_23530</name>
</gene>
<sequence>MSQIKIFFDTNVLVYAHDKFASYHTNSAELLKMAVESKIQGVIAEQNMIELYRILTNPTAMKGNALIASQARDLINGTYLGGTFEVIYPIRSTLDRALQLAVKGNFVSARIFDIRLAALILDVNIDYFATYNVSDFQGITGLNPLTPEQIMAFLPT</sequence>
<evidence type="ECO:0000259" key="1">
    <source>
        <dbReference type="Pfam" id="PF13470"/>
    </source>
</evidence>
<dbReference type="InterPro" id="IPR002716">
    <property type="entry name" value="PIN_dom"/>
</dbReference>
<accession>A0ABV4XXU8</accession>